<dbReference type="Proteomes" id="UP000321393">
    <property type="component" value="Unassembled WGS sequence"/>
</dbReference>
<name>A0A5A7UJ31_CUCMM</name>
<evidence type="ECO:0000313" key="2">
    <source>
        <dbReference type="Proteomes" id="UP000321393"/>
    </source>
</evidence>
<dbReference type="AlphaFoldDB" id="A0A5A7UJ31"/>
<organism evidence="1 2">
    <name type="scientific">Cucumis melo var. makuwa</name>
    <name type="common">Oriental melon</name>
    <dbReference type="NCBI Taxonomy" id="1194695"/>
    <lineage>
        <taxon>Eukaryota</taxon>
        <taxon>Viridiplantae</taxon>
        <taxon>Streptophyta</taxon>
        <taxon>Embryophyta</taxon>
        <taxon>Tracheophyta</taxon>
        <taxon>Spermatophyta</taxon>
        <taxon>Magnoliopsida</taxon>
        <taxon>eudicotyledons</taxon>
        <taxon>Gunneridae</taxon>
        <taxon>Pentapetalae</taxon>
        <taxon>rosids</taxon>
        <taxon>fabids</taxon>
        <taxon>Cucurbitales</taxon>
        <taxon>Cucurbitaceae</taxon>
        <taxon>Benincaseae</taxon>
        <taxon>Cucumis</taxon>
    </lineage>
</organism>
<protein>
    <submittedName>
        <fullName evidence="1">RNA-binding family protein isoform 1</fullName>
    </submittedName>
</protein>
<proteinExistence type="predicted"/>
<comment type="caution">
    <text evidence="1">The sequence shown here is derived from an EMBL/GenBank/DDBJ whole genome shotgun (WGS) entry which is preliminary data.</text>
</comment>
<accession>A0A5A7UJ31</accession>
<evidence type="ECO:0000313" key="1">
    <source>
        <dbReference type="EMBL" id="KAA0054998.1"/>
    </source>
</evidence>
<reference evidence="1 2" key="1">
    <citation type="submission" date="2019-08" db="EMBL/GenBank/DDBJ databases">
        <title>Draft genome sequences of two oriental melons (Cucumis melo L. var makuwa).</title>
        <authorList>
            <person name="Kwon S.-Y."/>
        </authorList>
    </citation>
    <scope>NUCLEOTIDE SEQUENCE [LARGE SCALE GENOMIC DNA]</scope>
    <source>
        <strain evidence="2">cv. SW 3</strain>
        <tissue evidence="1">Leaf</tissue>
    </source>
</reference>
<gene>
    <name evidence="1" type="ORF">E6C27_scaffold43052G001470</name>
</gene>
<dbReference type="EMBL" id="SSTE01008633">
    <property type="protein sequence ID" value="KAA0054998.1"/>
    <property type="molecule type" value="Genomic_DNA"/>
</dbReference>
<sequence>MLLHQTHLKIEINPYGYRRIAQQHLAEEEKLAKQQQETLRGNYKKYEIVDSVMADGTARRCSF</sequence>